<keyword evidence="1" id="KW-1133">Transmembrane helix</keyword>
<sequence length="151" mass="17752">MYILLYSFIISLFRSIRNLFVAKGVDITLNDAFDLYLLFPAIGLITLLPFISSSDLINFWFKIKNNHKIIFFYIGGMILTLFSRYYYFKAIIIKKRETTYIPTVMYSSLPIIISGIIYNLLGLESYSFKTYFFISLILIGNIGVYLFWNYL</sequence>
<organism evidence="2">
    <name type="scientific">seawater metagenome</name>
    <dbReference type="NCBI Taxonomy" id="1561972"/>
    <lineage>
        <taxon>unclassified sequences</taxon>
        <taxon>metagenomes</taxon>
        <taxon>ecological metagenomes</taxon>
    </lineage>
</organism>
<feature type="transmembrane region" description="Helical" evidence="1">
    <location>
        <begin position="37"/>
        <end position="57"/>
    </location>
</feature>
<dbReference type="AlphaFoldDB" id="A0A5E8CGP6"/>
<keyword evidence="1" id="KW-0472">Membrane</keyword>
<evidence type="ECO:0000313" key="2">
    <source>
        <dbReference type="EMBL" id="VVU94351.1"/>
    </source>
</evidence>
<feature type="transmembrane region" description="Helical" evidence="1">
    <location>
        <begin position="100"/>
        <end position="121"/>
    </location>
</feature>
<reference evidence="2" key="1">
    <citation type="submission" date="2019-09" db="EMBL/GenBank/DDBJ databases">
        <authorList>
            <person name="Needham M D."/>
        </authorList>
    </citation>
    <scope>NUCLEOTIDE SEQUENCE</scope>
</reference>
<dbReference type="EMBL" id="CABVLZ010000001">
    <property type="protein sequence ID" value="VVU94351.1"/>
    <property type="molecule type" value="Genomic_DNA"/>
</dbReference>
<evidence type="ECO:0000256" key="1">
    <source>
        <dbReference type="SAM" id="Phobius"/>
    </source>
</evidence>
<gene>
    <name evidence="2" type="ORF">CPAV1605_73</name>
</gene>
<feature type="transmembrane region" description="Helical" evidence="1">
    <location>
        <begin position="128"/>
        <end position="148"/>
    </location>
</feature>
<proteinExistence type="predicted"/>
<name>A0A5E8CGP6_9ZZZZ</name>
<protein>
    <submittedName>
        <fullName evidence="2">Uncharacterized protein</fullName>
    </submittedName>
</protein>
<accession>A0A5E8CGP6</accession>
<keyword evidence="1" id="KW-0812">Transmembrane</keyword>
<feature type="transmembrane region" description="Helical" evidence="1">
    <location>
        <begin position="69"/>
        <end position="88"/>
    </location>
</feature>